<dbReference type="GO" id="GO:1904659">
    <property type="term" value="P:D-glucose transmembrane transport"/>
    <property type="evidence" value="ECO:0007669"/>
    <property type="project" value="InterPro"/>
</dbReference>
<feature type="transmembrane region" description="Helical" evidence="11">
    <location>
        <begin position="203"/>
        <end position="223"/>
    </location>
</feature>
<gene>
    <name evidence="12" type="ORF">HHL22_18360</name>
</gene>
<feature type="transmembrane region" description="Helical" evidence="11">
    <location>
        <begin position="396"/>
        <end position="415"/>
    </location>
</feature>
<keyword evidence="10 11" id="KW-0472">Membrane</keyword>
<dbReference type="InterPro" id="IPR036259">
    <property type="entry name" value="MFS_trans_sf"/>
</dbReference>
<feature type="transmembrane region" description="Helical" evidence="11">
    <location>
        <begin position="244"/>
        <end position="267"/>
    </location>
</feature>
<dbReference type="Pfam" id="PF07690">
    <property type="entry name" value="MFS_1"/>
    <property type="match status" value="1"/>
</dbReference>
<dbReference type="GO" id="GO:0005354">
    <property type="term" value="F:galactose transmembrane transporter activity"/>
    <property type="evidence" value="ECO:0007669"/>
    <property type="project" value="InterPro"/>
</dbReference>
<proteinExistence type="inferred from homology"/>
<dbReference type="GO" id="GO:0055056">
    <property type="term" value="F:D-glucose transmembrane transporter activity"/>
    <property type="evidence" value="ECO:0007669"/>
    <property type="project" value="InterPro"/>
</dbReference>
<dbReference type="PANTHER" id="PTHR43702">
    <property type="entry name" value="L-FUCOSE-PROTON SYMPORTER"/>
    <property type="match status" value="1"/>
</dbReference>
<comment type="subcellular location">
    <subcellularLocation>
        <location evidence="2">Cell inner membrane</location>
        <topology evidence="2">Multi-pass membrane protein</topology>
    </subcellularLocation>
</comment>
<evidence type="ECO:0000313" key="12">
    <source>
        <dbReference type="EMBL" id="NML67172.1"/>
    </source>
</evidence>
<dbReference type="SUPFAM" id="SSF103473">
    <property type="entry name" value="MFS general substrate transporter"/>
    <property type="match status" value="1"/>
</dbReference>
<accession>A0A7Y0AHA9</accession>
<dbReference type="AlphaFoldDB" id="A0A7Y0AHA9"/>
<feature type="transmembrane region" description="Helical" evidence="11">
    <location>
        <begin position="287"/>
        <end position="306"/>
    </location>
</feature>
<dbReference type="EMBL" id="JABBGH010000003">
    <property type="protein sequence ID" value="NML67172.1"/>
    <property type="molecule type" value="Genomic_DNA"/>
</dbReference>
<feature type="transmembrane region" description="Helical" evidence="11">
    <location>
        <begin position="64"/>
        <end position="82"/>
    </location>
</feature>
<organism evidence="12 13">
    <name type="scientific">Hymenobacter polaris</name>
    <dbReference type="NCBI Taxonomy" id="2682546"/>
    <lineage>
        <taxon>Bacteria</taxon>
        <taxon>Pseudomonadati</taxon>
        <taxon>Bacteroidota</taxon>
        <taxon>Cytophagia</taxon>
        <taxon>Cytophagales</taxon>
        <taxon>Hymenobacteraceae</taxon>
        <taxon>Hymenobacter</taxon>
    </lineage>
</organism>
<keyword evidence="6" id="KW-0997">Cell inner membrane</keyword>
<keyword evidence="13" id="KW-1185">Reference proteome</keyword>
<comment type="caution">
    <text evidence="12">The sequence shown here is derived from an EMBL/GenBank/DDBJ whole genome shotgun (WGS) entry which is preliminary data.</text>
</comment>
<keyword evidence="7" id="KW-0762">Sugar transport</keyword>
<evidence type="ECO:0000313" key="13">
    <source>
        <dbReference type="Proteomes" id="UP000559626"/>
    </source>
</evidence>
<name>A0A7Y0AHA9_9BACT</name>
<feature type="transmembrane region" description="Helical" evidence="11">
    <location>
        <begin position="23"/>
        <end position="43"/>
    </location>
</feature>
<dbReference type="RefSeq" id="WP_169532854.1">
    <property type="nucleotide sequence ID" value="NZ_JABBGH010000003.1"/>
</dbReference>
<feature type="transmembrane region" description="Helical" evidence="11">
    <location>
        <begin position="337"/>
        <end position="360"/>
    </location>
</feature>
<dbReference type="InterPro" id="IPR005964">
    <property type="entry name" value="Glc/Gal_transptr_bac"/>
</dbReference>
<keyword evidence="4" id="KW-0813">Transport</keyword>
<keyword evidence="8 11" id="KW-0812">Transmembrane</keyword>
<dbReference type="CDD" id="cd17394">
    <property type="entry name" value="MFS_FucP_like"/>
    <property type="match status" value="1"/>
</dbReference>
<evidence type="ECO:0000256" key="2">
    <source>
        <dbReference type="ARBA" id="ARBA00004429"/>
    </source>
</evidence>
<dbReference type="InterPro" id="IPR011701">
    <property type="entry name" value="MFS"/>
</dbReference>
<feature type="transmembrane region" description="Helical" evidence="11">
    <location>
        <begin position="313"/>
        <end position="331"/>
    </location>
</feature>
<evidence type="ECO:0000256" key="5">
    <source>
        <dbReference type="ARBA" id="ARBA00022475"/>
    </source>
</evidence>
<sequence length="439" mass="46333">MAASAYIPSPSPTDEATGPQPSYTSALASLTVLFFVFGFITCLNDILIPFMKAIFGLSYTQANLINLCFFGAYFIMGIPAGILVKRLGYKQGMLAGFLIGAGGCFLFYPAAASRSYPIFLGALFVLATGVVLLQVSGNPYVAVLGPPRTASARLTLTQAFNSLGTTVAPLLGSALILSHLPDLSTAAANAAAHIDVRAVQVPYLAIGGILLVLSGLLALLKLPRMQSASTQVPEPGRHAWHYQNLVLGMIGIFAYVGAEVAIGSHLVSYLGLPEVAGLSPKLAGDKVAYYWGGAMVGRFVGAYLLSRFRPTRLLVLAAAGAIVLILISISTHHAVSMYSLLAVGLMNSIMFATIFTLAVAGLGWHTEEASGLLNVAIVGGALVPLLFGKVADLSSLHWALLLPVVCYAYIIWYGMRGYEPRMASYYQPEVPVQVPITGL</sequence>
<evidence type="ECO:0000256" key="8">
    <source>
        <dbReference type="ARBA" id="ARBA00022692"/>
    </source>
</evidence>
<evidence type="ECO:0000256" key="7">
    <source>
        <dbReference type="ARBA" id="ARBA00022597"/>
    </source>
</evidence>
<keyword evidence="9 11" id="KW-1133">Transmembrane helix</keyword>
<feature type="transmembrane region" description="Helical" evidence="11">
    <location>
        <begin position="94"/>
        <end position="111"/>
    </location>
</feature>
<dbReference type="GO" id="GO:0005886">
    <property type="term" value="C:plasma membrane"/>
    <property type="evidence" value="ECO:0007669"/>
    <property type="project" value="UniProtKB-SubCell"/>
</dbReference>
<evidence type="ECO:0000256" key="1">
    <source>
        <dbReference type="ARBA" id="ARBA00003321"/>
    </source>
</evidence>
<evidence type="ECO:0000256" key="6">
    <source>
        <dbReference type="ARBA" id="ARBA00022519"/>
    </source>
</evidence>
<dbReference type="Gene3D" id="1.20.1250.20">
    <property type="entry name" value="MFS general substrate transporter like domains"/>
    <property type="match status" value="2"/>
</dbReference>
<evidence type="ECO:0000256" key="9">
    <source>
        <dbReference type="ARBA" id="ARBA00022989"/>
    </source>
</evidence>
<comment type="function">
    <text evidence="1">Intake of glucose and galactose.</text>
</comment>
<dbReference type="PANTHER" id="PTHR43702:SF3">
    <property type="entry name" value="PROTEIN TSGA"/>
    <property type="match status" value="1"/>
</dbReference>
<feature type="transmembrane region" description="Helical" evidence="11">
    <location>
        <begin position="118"/>
        <end position="137"/>
    </location>
</feature>
<dbReference type="Proteomes" id="UP000559626">
    <property type="component" value="Unassembled WGS sequence"/>
</dbReference>
<dbReference type="NCBIfam" id="TIGR01272">
    <property type="entry name" value="gluP"/>
    <property type="match status" value="1"/>
</dbReference>
<reference evidence="12 13" key="1">
    <citation type="submission" date="2020-04" db="EMBL/GenBank/DDBJ databases">
        <title>Hymenobacter polaris sp. nov., isolated from Arctic soil.</title>
        <authorList>
            <person name="Dahal R.H."/>
        </authorList>
    </citation>
    <scope>NUCLEOTIDE SEQUENCE [LARGE SCALE GENOMIC DNA]</scope>
    <source>
        <strain evidence="12 13">RP-2-7</strain>
    </source>
</reference>
<protein>
    <submittedName>
        <fullName evidence="12">Sugar MFS transporter</fullName>
    </submittedName>
</protein>
<evidence type="ECO:0000256" key="10">
    <source>
        <dbReference type="ARBA" id="ARBA00023136"/>
    </source>
</evidence>
<comment type="similarity">
    <text evidence="3">Belongs to the major facilitator superfamily. FHS transporter (TC 2.A.1.7) family.</text>
</comment>
<feature type="transmembrane region" description="Helical" evidence="11">
    <location>
        <begin position="372"/>
        <end position="390"/>
    </location>
</feature>
<evidence type="ECO:0000256" key="3">
    <source>
        <dbReference type="ARBA" id="ARBA00009120"/>
    </source>
</evidence>
<keyword evidence="5" id="KW-1003">Cell membrane</keyword>
<evidence type="ECO:0000256" key="11">
    <source>
        <dbReference type="SAM" id="Phobius"/>
    </source>
</evidence>
<dbReference type="InterPro" id="IPR050375">
    <property type="entry name" value="MFS_TsgA-like"/>
</dbReference>
<evidence type="ECO:0000256" key="4">
    <source>
        <dbReference type="ARBA" id="ARBA00022448"/>
    </source>
</evidence>